<feature type="transmembrane region" description="Helical" evidence="7">
    <location>
        <begin position="100"/>
        <end position="123"/>
    </location>
</feature>
<keyword evidence="6 7" id="KW-0472">Membrane</keyword>
<protein>
    <submittedName>
        <fullName evidence="9">Putative sterol desaturase-like protein</fullName>
    </submittedName>
</protein>
<dbReference type="InterPro" id="IPR006694">
    <property type="entry name" value="Fatty_acid_hydroxylase"/>
</dbReference>
<organism evidence="9">
    <name type="scientific">Pseudomonas oryzihabitans</name>
    <dbReference type="NCBI Taxonomy" id="47885"/>
    <lineage>
        <taxon>Bacteria</taxon>
        <taxon>Pseudomonadati</taxon>
        <taxon>Pseudomonadota</taxon>
        <taxon>Gammaproteobacteria</taxon>
        <taxon>Pseudomonadales</taxon>
        <taxon>Pseudomonadaceae</taxon>
        <taxon>Pseudomonas</taxon>
    </lineage>
</organism>
<dbReference type="PANTHER" id="PTHR21624:SF1">
    <property type="entry name" value="ALKYLGLYCEROL MONOOXYGENASE"/>
    <property type="match status" value="1"/>
</dbReference>
<proteinExistence type="predicted"/>
<evidence type="ECO:0000256" key="2">
    <source>
        <dbReference type="ARBA" id="ARBA00022692"/>
    </source>
</evidence>
<feature type="transmembrane region" description="Helical" evidence="7">
    <location>
        <begin position="156"/>
        <end position="175"/>
    </location>
</feature>
<evidence type="ECO:0000256" key="3">
    <source>
        <dbReference type="ARBA" id="ARBA00022989"/>
    </source>
</evidence>
<dbReference type="GO" id="GO:0012505">
    <property type="term" value="C:endomembrane system"/>
    <property type="evidence" value="ECO:0007669"/>
    <property type="project" value="UniProtKB-SubCell"/>
</dbReference>
<feature type="domain" description="Fatty acid hydroxylase" evidence="8">
    <location>
        <begin position="110"/>
        <end position="245"/>
    </location>
</feature>
<dbReference type="GO" id="GO:0006643">
    <property type="term" value="P:membrane lipid metabolic process"/>
    <property type="evidence" value="ECO:0007669"/>
    <property type="project" value="TreeGrafter"/>
</dbReference>
<name>D3VWY6_9PSED</name>
<dbReference type="GO" id="GO:0016020">
    <property type="term" value="C:membrane"/>
    <property type="evidence" value="ECO:0007669"/>
    <property type="project" value="GOC"/>
</dbReference>
<keyword evidence="3 7" id="KW-1133">Transmembrane helix</keyword>
<evidence type="ECO:0000256" key="6">
    <source>
        <dbReference type="ARBA" id="ARBA00023136"/>
    </source>
</evidence>
<evidence type="ECO:0000313" key="9">
    <source>
        <dbReference type="EMBL" id="ADC80456.1"/>
    </source>
</evidence>
<evidence type="ECO:0000256" key="1">
    <source>
        <dbReference type="ARBA" id="ARBA00004127"/>
    </source>
</evidence>
<accession>D3VWY6</accession>
<dbReference type="InterPro" id="IPR051689">
    <property type="entry name" value="Sterol_desaturase/TMEM195"/>
</dbReference>
<sequence>METVFQPVVAAMTALFGRPPTMNEMILIPMIPVFGSAFLFEWLYFRRKTGSWNTGQGQPFWTREVLANFSLGVGYYVSGGLMNLLFVAALFTVVWDHRFYTIPINVGTIILAFFVQELCYYWYHRTAHRVRWFWTQHVSHHTGEIMNMSTAARQSILNGIVGTWMFYVPAVLAGFTPELMLGLLGANLAFQWFVHTESVPRLHPWVEWWINTPSNHRVHHGSQRAVTSYKNYGGVIMLYDHLFGSYEPEQEKVEYGTPRQIKSHNWWVLNTHEFVDMFRDAMAPGPIGERLKHFWKPPAWQREGHQPIHTWTVERHDEVMVR</sequence>
<evidence type="ECO:0000259" key="8">
    <source>
        <dbReference type="Pfam" id="PF04116"/>
    </source>
</evidence>
<keyword evidence="4" id="KW-0560">Oxidoreductase</keyword>
<dbReference type="GO" id="GO:0005506">
    <property type="term" value="F:iron ion binding"/>
    <property type="evidence" value="ECO:0007669"/>
    <property type="project" value="InterPro"/>
</dbReference>
<keyword evidence="5" id="KW-0443">Lipid metabolism</keyword>
<dbReference type="EMBL" id="GQ281703">
    <property type="protein sequence ID" value="ADC80456.1"/>
    <property type="molecule type" value="Genomic_DNA"/>
</dbReference>
<evidence type="ECO:0000256" key="7">
    <source>
        <dbReference type="SAM" id="Phobius"/>
    </source>
</evidence>
<reference evidence="9" key="1">
    <citation type="journal article" date="2010" name="FEMS Microbiol. Ecol.">
        <title>Class 1 integrons in benthic bacterial communities: abundance, association with Tn402-like transposition modules and evidence for coselection with heavy-metal resistance.</title>
        <authorList>
            <person name="Rosewarne C.P."/>
            <person name="Pettigrove V."/>
            <person name="Stokes H.W."/>
            <person name="Parsons Y.M."/>
        </authorList>
    </citation>
    <scope>NUCLEOTIDE SEQUENCE</scope>
    <source>
        <strain evidence="9">KCB005</strain>
    </source>
</reference>
<evidence type="ECO:0000256" key="4">
    <source>
        <dbReference type="ARBA" id="ARBA00023002"/>
    </source>
</evidence>
<dbReference type="GO" id="GO:0008610">
    <property type="term" value="P:lipid biosynthetic process"/>
    <property type="evidence" value="ECO:0007669"/>
    <property type="project" value="InterPro"/>
</dbReference>
<keyword evidence="2 7" id="KW-0812">Transmembrane</keyword>
<dbReference type="AlphaFoldDB" id="D3VWY6"/>
<dbReference type="PANTHER" id="PTHR21624">
    <property type="entry name" value="STEROL DESATURASE-RELATED PROTEIN"/>
    <property type="match status" value="1"/>
</dbReference>
<evidence type="ECO:0000256" key="5">
    <source>
        <dbReference type="ARBA" id="ARBA00023098"/>
    </source>
</evidence>
<feature type="transmembrane region" description="Helical" evidence="7">
    <location>
        <begin position="26"/>
        <end position="45"/>
    </location>
</feature>
<dbReference type="Pfam" id="PF04116">
    <property type="entry name" value="FA_hydroxylase"/>
    <property type="match status" value="1"/>
</dbReference>
<feature type="transmembrane region" description="Helical" evidence="7">
    <location>
        <begin position="66"/>
        <end position="94"/>
    </location>
</feature>
<dbReference type="GO" id="GO:0050479">
    <property type="term" value="F:glyceryl-ether monooxygenase activity"/>
    <property type="evidence" value="ECO:0007669"/>
    <property type="project" value="TreeGrafter"/>
</dbReference>
<comment type="subcellular location">
    <subcellularLocation>
        <location evidence="1">Endomembrane system</location>
        <topology evidence="1">Multi-pass membrane protein</topology>
    </subcellularLocation>
</comment>